<comment type="caution">
    <text evidence="15">The sequence shown here is derived from an EMBL/GenBank/DDBJ whole genome shotgun (WGS) entry which is preliminary data.</text>
</comment>
<sequence>MKNLVLNEIFKILSRKVVLEKPKDKSLAHYASPEAFALAKELRKAPKLIAEELAAKFKDSEILSATAVNGYLNFHLKPVVLGALAENALRLGGDFAKNDAELGRGILPASERICAGEPVCNGFAANLAASGNDAAKSQNSAARQNFISQNSEAASNSVAVPKCDEARNSAAASQKILLEYISANPTGPLHIGHVRGAVYGDTFARIGGYLGHRVDTEYYINDAGNQIELLGTSIALRARELAGEDVSYPEKYYRGEYIDEIIPLAHAQFGDEIFRDESRILQLAEFAKDEVLKIIQKDLADAGIHIQNWASEKSLYGELEPTIRKLERSGKMYEQESKIWIRSSQLGDEKDRVVIREDARPTYLAGDIVYHNNKFERGYERCINIWGADHHGYIARLKAAVHFLGYDESRLEIILMQMVNLLKDGQTYKMSKRAGNAILMSDVLAAIGRDAMRFIFISKKGETPLEFDVDELAREDSSNPIFYINYAHARVNQIFTKAGKREADVLGADFGTLDEAGLGLAFAALGLNEILNDAFNSRGLQKLPDFLKALAADFHKYYNENRVVGSENEDAKLKLFALVALSIRTAFALMGLSAKEKM</sequence>
<dbReference type="SUPFAM" id="SSF52374">
    <property type="entry name" value="Nucleotidylyl transferase"/>
    <property type="match status" value="1"/>
</dbReference>
<dbReference type="Pfam" id="PF03485">
    <property type="entry name" value="Arg_tRNA_synt_N"/>
    <property type="match status" value="1"/>
</dbReference>
<dbReference type="HAMAP" id="MF_00123">
    <property type="entry name" value="Arg_tRNA_synth"/>
    <property type="match status" value="1"/>
</dbReference>
<dbReference type="Gene3D" id="1.10.730.10">
    <property type="entry name" value="Isoleucyl-tRNA Synthetase, Domain 1"/>
    <property type="match status" value="1"/>
</dbReference>
<dbReference type="FunFam" id="3.40.50.620:FF:000062">
    <property type="entry name" value="Arginine--tRNA ligase"/>
    <property type="match status" value="1"/>
</dbReference>
<reference evidence="15 16" key="1">
    <citation type="submission" date="2009-07" db="EMBL/GenBank/DDBJ databases">
        <authorList>
            <person name="Madupu R."/>
            <person name="Sebastian Y."/>
            <person name="Durkin A.S."/>
            <person name="Torralba M."/>
            <person name="Methe B."/>
            <person name="Sutton G.G."/>
            <person name="Strausberg R.L."/>
            <person name="Nelson K.E."/>
        </authorList>
    </citation>
    <scope>NUCLEOTIDE SEQUENCE [LARGE SCALE GENOMIC DNA]</scope>
    <source>
        <strain evidence="15 16">RM3268</strain>
    </source>
</reference>
<dbReference type="CDD" id="cd00671">
    <property type="entry name" value="ArgRS_core"/>
    <property type="match status" value="1"/>
</dbReference>
<dbReference type="Pfam" id="PF05746">
    <property type="entry name" value="DALR_1"/>
    <property type="match status" value="1"/>
</dbReference>
<comment type="subcellular location">
    <subcellularLocation>
        <location evidence="1 11">Cytoplasm</location>
    </subcellularLocation>
</comment>
<dbReference type="InterPro" id="IPR001412">
    <property type="entry name" value="aa-tRNA-synth_I_CS"/>
</dbReference>
<dbReference type="SMART" id="SM00836">
    <property type="entry name" value="DALR_1"/>
    <property type="match status" value="1"/>
</dbReference>
<dbReference type="AlphaFoldDB" id="C8PJE8"/>
<evidence type="ECO:0000256" key="7">
    <source>
        <dbReference type="ARBA" id="ARBA00022840"/>
    </source>
</evidence>
<evidence type="ECO:0000256" key="11">
    <source>
        <dbReference type="HAMAP-Rule" id="MF_00123"/>
    </source>
</evidence>
<dbReference type="GO" id="GO:0004814">
    <property type="term" value="F:arginine-tRNA ligase activity"/>
    <property type="evidence" value="ECO:0007669"/>
    <property type="project" value="UniProtKB-UniRule"/>
</dbReference>
<keyword evidence="6 11" id="KW-0547">Nucleotide-binding</keyword>
<dbReference type="InterPro" id="IPR008909">
    <property type="entry name" value="DALR_anticod-bd"/>
</dbReference>
<keyword evidence="5 11" id="KW-0436">Ligase</keyword>
<dbReference type="PANTHER" id="PTHR11956">
    <property type="entry name" value="ARGINYL-TRNA SYNTHETASE"/>
    <property type="match status" value="1"/>
</dbReference>
<dbReference type="Proteomes" id="UP000005709">
    <property type="component" value="Unassembled WGS sequence"/>
</dbReference>
<evidence type="ECO:0000256" key="4">
    <source>
        <dbReference type="ARBA" id="ARBA00022490"/>
    </source>
</evidence>
<dbReference type="STRING" id="824.CGRAC_0845"/>
<dbReference type="InterPro" id="IPR001278">
    <property type="entry name" value="Arg-tRNA-ligase"/>
</dbReference>
<keyword evidence="16" id="KW-1185">Reference proteome</keyword>
<dbReference type="PROSITE" id="PS00178">
    <property type="entry name" value="AA_TRNA_LIGASE_I"/>
    <property type="match status" value="1"/>
</dbReference>
<evidence type="ECO:0000256" key="6">
    <source>
        <dbReference type="ARBA" id="ARBA00022741"/>
    </source>
</evidence>
<dbReference type="SUPFAM" id="SSF55190">
    <property type="entry name" value="Arginyl-tRNA synthetase (ArgRS), N-terminal 'additional' domain"/>
    <property type="match status" value="1"/>
</dbReference>
<proteinExistence type="inferred from homology"/>
<dbReference type="GO" id="GO:0006420">
    <property type="term" value="P:arginyl-tRNA aminoacylation"/>
    <property type="evidence" value="ECO:0007669"/>
    <property type="project" value="UniProtKB-UniRule"/>
</dbReference>
<dbReference type="SMART" id="SM01016">
    <property type="entry name" value="Arg_tRNA_synt_N"/>
    <property type="match status" value="1"/>
</dbReference>
<evidence type="ECO:0000256" key="12">
    <source>
        <dbReference type="RuleBase" id="RU363038"/>
    </source>
</evidence>
<dbReference type="eggNOG" id="COG0018">
    <property type="taxonomic scope" value="Bacteria"/>
</dbReference>
<evidence type="ECO:0000313" key="16">
    <source>
        <dbReference type="Proteomes" id="UP000005709"/>
    </source>
</evidence>
<dbReference type="Gene3D" id="3.40.50.620">
    <property type="entry name" value="HUPs"/>
    <property type="match status" value="1"/>
</dbReference>
<dbReference type="InterPro" id="IPR036695">
    <property type="entry name" value="Arg-tRNA-synth_N_sf"/>
</dbReference>
<feature type="domain" description="DALR anticodon binding" evidence="13">
    <location>
        <begin position="484"/>
        <end position="598"/>
    </location>
</feature>
<dbReference type="EMBL" id="ACYG01000027">
    <property type="protein sequence ID" value="EEV17053.1"/>
    <property type="molecule type" value="Genomic_DNA"/>
</dbReference>
<evidence type="ECO:0000313" key="15">
    <source>
        <dbReference type="EMBL" id="EEV17053.1"/>
    </source>
</evidence>
<protein>
    <recommendedName>
        <fullName evidence="11">Arginine--tRNA ligase</fullName>
        <ecNumber evidence="11">6.1.1.19</ecNumber>
    </recommendedName>
    <alternativeName>
        <fullName evidence="11">Arginyl-tRNA synthetase</fullName>
        <shortName evidence="11">ArgRS</shortName>
    </alternativeName>
</protein>
<dbReference type="SUPFAM" id="SSF47323">
    <property type="entry name" value="Anticodon-binding domain of a subclass of class I aminoacyl-tRNA synthetases"/>
    <property type="match status" value="1"/>
</dbReference>
<dbReference type="PANTHER" id="PTHR11956:SF5">
    <property type="entry name" value="ARGININE--TRNA LIGASE, CYTOPLASMIC"/>
    <property type="match status" value="1"/>
</dbReference>
<gene>
    <name evidence="11 15" type="primary">argS</name>
    <name evidence="15" type="ORF">CAMGR0001_1347</name>
</gene>
<evidence type="ECO:0000256" key="5">
    <source>
        <dbReference type="ARBA" id="ARBA00022598"/>
    </source>
</evidence>
<dbReference type="NCBIfam" id="TIGR00456">
    <property type="entry name" value="argS"/>
    <property type="match status" value="1"/>
</dbReference>
<dbReference type="RefSeq" id="WP_005872000.1">
    <property type="nucleotide sequence ID" value="NZ_ACYG01000027.1"/>
</dbReference>
<dbReference type="InterPro" id="IPR005148">
    <property type="entry name" value="Arg-tRNA-synth_N"/>
</dbReference>
<keyword evidence="8 11" id="KW-0648">Protein biosynthesis</keyword>
<dbReference type="PRINTS" id="PR01038">
    <property type="entry name" value="TRNASYNTHARG"/>
</dbReference>
<dbReference type="InterPro" id="IPR035684">
    <property type="entry name" value="ArgRS_core"/>
</dbReference>
<dbReference type="GO" id="GO:0005737">
    <property type="term" value="C:cytoplasm"/>
    <property type="evidence" value="ECO:0007669"/>
    <property type="project" value="UniProtKB-SubCell"/>
</dbReference>
<evidence type="ECO:0000256" key="2">
    <source>
        <dbReference type="ARBA" id="ARBA00005594"/>
    </source>
</evidence>
<dbReference type="InterPro" id="IPR014729">
    <property type="entry name" value="Rossmann-like_a/b/a_fold"/>
</dbReference>
<keyword evidence="9 11" id="KW-0030">Aminoacyl-tRNA synthetase</keyword>
<evidence type="ECO:0000256" key="10">
    <source>
        <dbReference type="ARBA" id="ARBA00049339"/>
    </source>
</evidence>
<name>C8PJE8_9BACT</name>
<feature type="domain" description="Arginyl tRNA synthetase N-terminal" evidence="14">
    <location>
        <begin position="3"/>
        <end position="76"/>
    </location>
</feature>
<dbReference type="Pfam" id="PF00750">
    <property type="entry name" value="tRNA-synt_1d"/>
    <property type="match status" value="1"/>
</dbReference>
<evidence type="ECO:0000256" key="8">
    <source>
        <dbReference type="ARBA" id="ARBA00022917"/>
    </source>
</evidence>
<dbReference type="EC" id="6.1.1.19" evidence="11"/>
<evidence type="ECO:0000259" key="14">
    <source>
        <dbReference type="SMART" id="SM01016"/>
    </source>
</evidence>
<evidence type="ECO:0000256" key="1">
    <source>
        <dbReference type="ARBA" id="ARBA00004496"/>
    </source>
</evidence>
<organism evidence="15 16">
    <name type="scientific">Campylobacter gracilis RM3268</name>
    <dbReference type="NCBI Taxonomy" id="553220"/>
    <lineage>
        <taxon>Bacteria</taxon>
        <taxon>Pseudomonadati</taxon>
        <taxon>Campylobacterota</taxon>
        <taxon>Epsilonproteobacteria</taxon>
        <taxon>Campylobacterales</taxon>
        <taxon>Campylobacteraceae</taxon>
        <taxon>Campylobacter</taxon>
    </lineage>
</organism>
<comment type="subunit">
    <text evidence="3 11">Monomer.</text>
</comment>
<evidence type="ECO:0000259" key="13">
    <source>
        <dbReference type="SMART" id="SM00836"/>
    </source>
</evidence>
<dbReference type="InterPro" id="IPR009080">
    <property type="entry name" value="tRNAsynth_Ia_anticodon-bd"/>
</dbReference>
<evidence type="ECO:0000256" key="3">
    <source>
        <dbReference type="ARBA" id="ARBA00011245"/>
    </source>
</evidence>
<dbReference type="GO" id="GO:0005524">
    <property type="term" value="F:ATP binding"/>
    <property type="evidence" value="ECO:0007669"/>
    <property type="project" value="UniProtKB-UniRule"/>
</dbReference>
<comment type="similarity">
    <text evidence="2 11 12">Belongs to the class-I aminoacyl-tRNA synthetase family.</text>
</comment>
<keyword evidence="7 11" id="KW-0067">ATP-binding</keyword>
<comment type="catalytic activity">
    <reaction evidence="10 11">
        <text>tRNA(Arg) + L-arginine + ATP = L-arginyl-tRNA(Arg) + AMP + diphosphate</text>
        <dbReference type="Rhea" id="RHEA:20301"/>
        <dbReference type="Rhea" id="RHEA-COMP:9658"/>
        <dbReference type="Rhea" id="RHEA-COMP:9673"/>
        <dbReference type="ChEBI" id="CHEBI:30616"/>
        <dbReference type="ChEBI" id="CHEBI:32682"/>
        <dbReference type="ChEBI" id="CHEBI:33019"/>
        <dbReference type="ChEBI" id="CHEBI:78442"/>
        <dbReference type="ChEBI" id="CHEBI:78513"/>
        <dbReference type="ChEBI" id="CHEBI:456215"/>
        <dbReference type="EC" id="6.1.1.19"/>
    </reaction>
</comment>
<dbReference type="Gene3D" id="3.30.1360.70">
    <property type="entry name" value="Arginyl tRNA synthetase N-terminal domain"/>
    <property type="match status" value="1"/>
</dbReference>
<evidence type="ECO:0000256" key="9">
    <source>
        <dbReference type="ARBA" id="ARBA00023146"/>
    </source>
</evidence>
<accession>C8PJE8</accession>
<feature type="short sequence motif" description="'HIGH' region" evidence="11">
    <location>
        <begin position="183"/>
        <end position="193"/>
    </location>
</feature>
<keyword evidence="4 11" id="KW-0963">Cytoplasm</keyword>